<reference evidence="8 9" key="2">
    <citation type="journal article" date="2009" name="PLoS ONE">
        <title>An integrated genetic and cytogenetic map of the cucumber genome.</title>
        <authorList>
            <person name="Ren Y."/>
            <person name="Zhang Z."/>
            <person name="Liu J."/>
            <person name="Staub J.E."/>
            <person name="Han Y."/>
            <person name="Cheng Z."/>
            <person name="Li X."/>
            <person name="Lu J."/>
            <person name="Miao H."/>
            <person name="Kang H."/>
            <person name="Xie B."/>
            <person name="Gu X."/>
            <person name="Wang X."/>
            <person name="Du Y."/>
            <person name="Jin W."/>
            <person name="Huang S."/>
        </authorList>
    </citation>
    <scope>NUCLEOTIDE SEQUENCE [LARGE SCALE GENOMIC DNA]</scope>
    <source>
        <strain evidence="9">cv. 9930</strain>
    </source>
</reference>
<dbReference type="Gramene" id="KGN55361">
    <property type="protein sequence ID" value="KGN55361"/>
    <property type="gene ID" value="Csa_4G646350"/>
</dbReference>
<evidence type="ECO:0000313" key="8">
    <source>
        <dbReference type="EMBL" id="KGN55361.1"/>
    </source>
</evidence>
<dbReference type="CDD" id="cd06464">
    <property type="entry name" value="ACD_sHsps-like"/>
    <property type="match status" value="1"/>
</dbReference>
<sequence length="158" mass="17590">MEVAKMPGFDPLFLNALHDLLDFSDEPGQGSHHAPSRAYLRDAKAMAATPADVVEYPNSYQFTIDMPGLTSDQIKVKVEDGQLVVSGERKRESEKVKEGKFVRMERRLGKYLKKFDLPETADADKVSAAYRDGVLSVTVEKKPPPEPKKAKSIEVRVA</sequence>
<dbReference type="FunFam" id="2.60.40.790:FF:000010">
    <property type="entry name" value="17.3 kDa class II heat shock protein-like"/>
    <property type="match status" value="1"/>
</dbReference>
<evidence type="ECO:0000259" key="7">
    <source>
        <dbReference type="PROSITE" id="PS01031"/>
    </source>
</evidence>
<dbReference type="PANTHER" id="PTHR11527">
    <property type="entry name" value="HEAT-SHOCK PROTEIN 20 FAMILY MEMBER"/>
    <property type="match status" value="1"/>
</dbReference>
<proteinExistence type="inferred from homology"/>
<dbReference type="eggNOG" id="KOG0710">
    <property type="taxonomic scope" value="Eukaryota"/>
</dbReference>
<evidence type="ECO:0000256" key="3">
    <source>
        <dbReference type="ARBA" id="ARBA00023016"/>
    </source>
</evidence>
<evidence type="ECO:0000313" key="9">
    <source>
        <dbReference type="Proteomes" id="UP000029981"/>
    </source>
</evidence>
<name>A0A0A0L5D4_CUCSA</name>
<keyword evidence="9" id="KW-1185">Reference proteome</keyword>
<dbReference type="GO" id="GO:0051082">
    <property type="term" value="F:unfolded protein binding"/>
    <property type="evidence" value="ECO:0000318"/>
    <property type="project" value="GO_Central"/>
</dbReference>
<dbReference type="OrthoDB" id="1431247at2759"/>
<gene>
    <name evidence="8" type="ORF">Csa_4G646350</name>
</gene>
<dbReference type="GO" id="GO:0009408">
    <property type="term" value="P:response to heat"/>
    <property type="evidence" value="ECO:0000318"/>
    <property type="project" value="GO_Central"/>
</dbReference>
<dbReference type="InterPro" id="IPR031107">
    <property type="entry name" value="Small_HSP"/>
</dbReference>
<dbReference type="AlphaFoldDB" id="A0A0A0L5D4"/>
<dbReference type="Pfam" id="PF00011">
    <property type="entry name" value="HSP20"/>
    <property type="match status" value="1"/>
</dbReference>
<feature type="region of interest" description="Disordered" evidence="6">
    <location>
        <begin position="139"/>
        <end position="158"/>
    </location>
</feature>
<dbReference type="OMA" id="MKATPAD"/>
<reference evidence="8 9" key="3">
    <citation type="journal article" date="2010" name="BMC Genomics">
        <title>Transcriptome sequencing and comparative analysis of cucumber flowers with different sex types.</title>
        <authorList>
            <person name="Guo S."/>
            <person name="Zheng Y."/>
            <person name="Joung J.G."/>
            <person name="Liu S."/>
            <person name="Zhang Z."/>
            <person name="Crasta O.R."/>
            <person name="Sobral B.W."/>
            <person name="Xu Y."/>
            <person name="Huang S."/>
            <person name="Fei Z."/>
        </authorList>
    </citation>
    <scope>NUCLEOTIDE SEQUENCE [LARGE SCALE GENOMIC DNA]</scope>
    <source>
        <strain evidence="9">cv. 9930</strain>
    </source>
</reference>
<evidence type="ECO:0000256" key="4">
    <source>
        <dbReference type="PROSITE-ProRule" id="PRU00285"/>
    </source>
</evidence>
<dbReference type="SUPFAM" id="SSF49764">
    <property type="entry name" value="HSP20-like chaperones"/>
    <property type="match status" value="1"/>
</dbReference>
<dbReference type="GO" id="GO:0005737">
    <property type="term" value="C:cytoplasm"/>
    <property type="evidence" value="ECO:0007669"/>
    <property type="project" value="UniProtKB-SubCell"/>
</dbReference>
<feature type="domain" description="SHSP" evidence="7">
    <location>
        <begin position="42"/>
        <end position="156"/>
    </location>
</feature>
<keyword evidence="2" id="KW-0963">Cytoplasm</keyword>
<keyword evidence="3" id="KW-0346">Stress response</keyword>
<accession>A0A0A0L5D4</accession>
<organism evidence="8 9">
    <name type="scientific">Cucumis sativus</name>
    <name type="common">Cucumber</name>
    <dbReference type="NCBI Taxonomy" id="3659"/>
    <lineage>
        <taxon>Eukaryota</taxon>
        <taxon>Viridiplantae</taxon>
        <taxon>Streptophyta</taxon>
        <taxon>Embryophyta</taxon>
        <taxon>Tracheophyta</taxon>
        <taxon>Spermatophyta</taxon>
        <taxon>Magnoliopsida</taxon>
        <taxon>eudicotyledons</taxon>
        <taxon>Gunneridae</taxon>
        <taxon>Pentapetalae</taxon>
        <taxon>rosids</taxon>
        <taxon>fabids</taxon>
        <taxon>Cucurbitales</taxon>
        <taxon>Cucurbitaceae</taxon>
        <taxon>Benincaseae</taxon>
        <taxon>Cucumis</taxon>
    </lineage>
</organism>
<reference evidence="8 9" key="4">
    <citation type="journal article" date="2011" name="BMC Genomics">
        <title>RNA-Seq improves annotation of protein-coding genes in the cucumber genome.</title>
        <authorList>
            <person name="Li Z."/>
            <person name="Zhang Z."/>
            <person name="Yan P."/>
            <person name="Huang S."/>
            <person name="Fei Z."/>
            <person name="Lin K."/>
        </authorList>
    </citation>
    <scope>NUCLEOTIDE SEQUENCE [LARGE SCALE GENOMIC DNA]</scope>
    <source>
        <strain evidence="9">cv. 9930</strain>
    </source>
</reference>
<comment type="subcellular location">
    <subcellularLocation>
        <location evidence="1">Cytoplasm</location>
    </subcellularLocation>
</comment>
<evidence type="ECO:0000256" key="6">
    <source>
        <dbReference type="SAM" id="MobiDB-lite"/>
    </source>
</evidence>
<evidence type="ECO:0000256" key="2">
    <source>
        <dbReference type="ARBA" id="ARBA00022490"/>
    </source>
</evidence>
<dbReference type="InterPro" id="IPR002068">
    <property type="entry name" value="A-crystallin/Hsp20_dom"/>
</dbReference>
<reference evidence="8 9" key="1">
    <citation type="journal article" date="2009" name="Nat. Genet.">
        <title>The genome of the cucumber, Cucumis sativus L.</title>
        <authorList>
            <person name="Huang S."/>
            <person name="Li R."/>
            <person name="Zhang Z."/>
            <person name="Li L."/>
            <person name="Gu X."/>
            <person name="Fan W."/>
            <person name="Lucas W.J."/>
            <person name="Wang X."/>
            <person name="Xie B."/>
            <person name="Ni P."/>
            <person name="Ren Y."/>
            <person name="Zhu H."/>
            <person name="Li J."/>
            <person name="Lin K."/>
            <person name="Jin W."/>
            <person name="Fei Z."/>
            <person name="Li G."/>
            <person name="Staub J."/>
            <person name="Kilian A."/>
            <person name="van der Vossen E.A."/>
            <person name="Wu Y."/>
            <person name="Guo J."/>
            <person name="He J."/>
            <person name="Jia Z."/>
            <person name="Ren Y."/>
            <person name="Tian G."/>
            <person name="Lu Y."/>
            <person name="Ruan J."/>
            <person name="Qian W."/>
            <person name="Wang M."/>
            <person name="Huang Q."/>
            <person name="Li B."/>
            <person name="Xuan Z."/>
            <person name="Cao J."/>
            <person name="Asan"/>
            <person name="Wu Z."/>
            <person name="Zhang J."/>
            <person name="Cai Q."/>
            <person name="Bai Y."/>
            <person name="Zhao B."/>
            <person name="Han Y."/>
            <person name="Li Y."/>
            <person name="Li X."/>
            <person name="Wang S."/>
            <person name="Shi Q."/>
            <person name="Liu S."/>
            <person name="Cho W.K."/>
            <person name="Kim J.Y."/>
            <person name="Xu Y."/>
            <person name="Heller-Uszynska K."/>
            <person name="Miao H."/>
            <person name="Cheng Z."/>
            <person name="Zhang S."/>
            <person name="Wu J."/>
            <person name="Yang Y."/>
            <person name="Kang H."/>
            <person name="Li M."/>
            <person name="Liang H."/>
            <person name="Ren X."/>
            <person name="Shi Z."/>
            <person name="Wen M."/>
            <person name="Jian M."/>
            <person name="Yang H."/>
            <person name="Zhang G."/>
            <person name="Yang Z."/>
            <person name="Chen R."/>
            <person name="Liu S."/>
            <person name="Li J."/>
            <person name="Ma L."/>
            <person name="Liu H."/>
            <person name="Zhou Y."/>
            <person name="Zhao J."/>
            <person name="Fang X."/>
            <person name="Li G."/>
            <person name="Fang L."/>
            <person name="Li Y."/>
            <person name="Liu D."/>
            <person name="Zheng H."/>
            <person name="Zhang Y."/>
            <person name="Qin N."/>
            <person name="Li Z."/>
            <person name="Yang G."/>
            <person name="Yang S."/>
            <person name="Bolund L."/>
            <person name="Kristiansen K."/>
            <person name="Zheng H."/>
            <person name="Li S."/>
            <person name="Zhang X."/>
            <person name="Yang H."/>
            <person name="Wang J."/>
            <person name="Sun R."/>
            <person name="Zhang B."/>
            <person name="Jiang S."/>
            <person name="Wang J."/>
            <person name="Du Y."/>
            <person name="Li S."/>
        </authorList>
    </citation>
    <scope>NUCLEOTIDE SEQUENCE [LARGE SCALE GENOMIC DNA]</scope>
    <source>
        <strain evidence="9">cv. 9930</strain>
    </source>
</reference>
<evidence type="ECO:0000256" key="5">
    <source>
        <dbReference type="RuleBase" id="RU003616"/>
    </source>
</evidence>
<dbReference type="GO" id="GO:0042542">
    <property type="term" value="P:response to hydrogen peroxide"/>
    <property type="evidence" value="ECO:0000318"/>
    <property type="project" value="GO_Central"/>
</dbReference>
<dbReference type="GO" id="GO:0051259">
    <property type="term" value="P:protein complex oligomerization"/>
    <property type="evidence" value="ECO:0000318"/>
    <property type="project" value="GO_Central"/>
</dbReference>
<dbReference type="GO" id="GO:0006457">
    <property type="term" value="P:protein folding"/>
    <property type="evidence" value="ECO:0000318"/>
    <property type="project" value="GO_Central"/>
</dbReference>
<dbReference type="InterPro" id="IPR008978">
    <property type="entry name" value="HSP20-like_chaperone"/>
</dbReference>
<dbReference type="GO" id="GO:0009651">
    <property type="term" value="P:response to salt stress"/>
    <property type="evidence" value="ECO:0000318"/>
    <property type="project" value="GO_Central"/>
</dbReference>
<dbReference type="EMBL" id="CM002925">
    <property type="protein sequence ID" value="KGN55361.1"/>
    <property type="molecule type" value="Genomic_DNA"/>
</dbReference>
<dbReference type="KEGG" id="csv:101213192"/>
<evidence type="ECO:0000256" key="1">
    <source>
        <dbReference type="ARBA" id="ARBA00004496"/>
    </source>
</evidence>
<dbReference type="STRING" id="3659.A0A0A0L5D4"/>
<dbReference type="Proteomes" id="UP000029981">
    <property type="component" value="Chromosome 4"/>
</dbReference>
<protein>
    <recommendedName>
        <fullName evidence="7">SHSP domain-containing protein</fullName>
    </recommendedName>
</protein>
<comment type="similarity">
    <text evidence="4 5">Belongs to the small heat shock protein (HSP20) family.</text>
</comment>
<dbReference type="PROSITE" id="PS01031">
    <property type="entry name" value="SHSP"/>
    <property type="match status" value="1"/>
</dbReference>
<dbReference type="Gene3D" id="2.60.40.790">
    <property type="match status" value="1"/>
</dbReference>